<keyword evidence="1" id="KW-0479">Metal-binding</keyword>
<dbReference type="InterPro" id="IPR036236">
    <property type="entry name" value="Znf_C2H2_sf"/>
</dbReference>
<dbReference type="SUPFAM" id="SSF57667">
    <property type="entry name" value="beta-beta-alpha zinc fingers"/>
    <property type="match status" value="1"/>
</dbReference>
<name>A0A9P0K2P2_ACAOB</name>
<evidence type="ECO:0000313" key="3">
    <source>
        <dbReference type="EMBL" id="CAH1964263.1"/>
    </source>
</evidence>
<dbReference type="OrthoDB" id="10004641at2759"/>
<reference evidence="3" key="1">
    <citation type="submission" date="2022-03" db="EMBL/GenBank/DDBJ databases">
        <authorList>
            <person name="Sayadi A."/>
        </authorList>
    </citation>
    <scope>NUCLEOTIDE SEQUENCE</scope>
</reference>
<dbReference type="GO" id="GO:0008270">
    <property type="term" value="F:zinc ion binding"/>
    <property type="evidence" value="ECO:0007669"/>
    <property type="project" value="UniProtKB-KW"/>
</dbReference>
<dbReference type="Gene3D" id="3.30.160.60">
    <property type="entry name" value="Classic Zinc Finger"/>
    <property type="match status" value="1"/>
</dbReference>
<feature type="domain" description="C2H2-type" evidence="2">
    <location>
        <begin position="8"/>
        <end position="35"/>
    </location>
</feature>
<protein>
    <recommendedName>
        <fullName evidence="2">C2H2-type domain-containing protein</fullName>
    </recommendedName>
</protein>
<dbReference type="Proteomes" id="UP001152888">
    <property type="component" value="Unassembled WGS sequence"/>
</dbReference>
<dbReference type="EMBL" id="CAKOFQ010006713">
    <property type="protein sequence ID" value="CAH1964263.1"/>
    <property type="molecule type" value="Genomic_DNA"/>
</dbReference>
<evidence type="ECO:0000259" key="2">
    <source>
        <dbReference type="PROSITE" id="PS50157"/>
    </source>
</evidence>
<comment type="caution">
    <text evidence="3">The sequence shown here is derived from an EMBL/GenBank/DDBJ whole genome shotgun (WGS) entry which is preliminary data.</text>
</comment>
<accession>A0A9P0K2P2</accession>
<dbReference type="SMART" id="SM00355">
    <property type="entry name" value="ZnF_C2H2"/>
    <property type="match status" value="2"/>
</dbReference>
<gene>
    <name evidence="3" type="ORF">ACAOBT_LOCUS5697</name>
</gene>
<dbReference type="Pfam" id="PF00096">
    <property type="entry name" value="zf-C2H2"/>
    <property type="match status" value="2"/>
</dbReference>
<keyword evidence="1" id="KW-0862">Zinc</keyword>
<dbReference type="AlphaFoldDB" id="A0A9P0K2P2"/>
<sequence length="75" mass="8946">MMFRATKYICPQCHKQYKVKSSLARHLKLECGKEASFKCPFCPYASKQKYPLTSHINFKHPEKRLKLMYERSAFI</sequence>
<organism evidence="3 4">
    <name type="scientific">Acanthoscelides obtectus</name>
    <name type="common">Bean weevil</name>
    <name type="synonym">Bruchus obtectus</name>
    <dbReference type="NCBI Taxonomy" id="200917"/>
    <lineage>
        <taxon>Eukaryota</taxon>
        <taxon>Metazoa</taxon>
        <taxon>Ecdysozoa</taxon>
        <taxon>Arthropoda</taxon>
        <taxon>Hexapoda</taxon>
        <taxon>Insecta</taxon>
        <taxon>Pterygota</taxon>
        <taxon>Neoptera</taxon>
        <taxon>Endopterygota</taxon>
        <taxon>Coleoptera</taxon>
        <taxon>Polyphaga</taxon>
        <taxon>Cucujiformia</taxon>
        <taxon>Chrysomeloidea</taxon>
        <taxon>Chrysomelidae</taxon>
        <taxon>Bruchinae</taxon>
        <taxon>Bruchini</taxon>
        <taxon>Acanthoscelides</taxon>
    </lineage>
</organism>
<proteinExistence type="predicted"/>
<keyword evidence="1" id="KW-0863">Zinc-finger</keyword>
<dbReference type="PROSITE" id="PS50157">
    <property type="entry name" value="ZINC_FINGER_C2H2_2"/>
    <property type="match status" value="1"/>
</dbReference>
<keyword evidence="4" id="KW-1185">Reference proteome</keyword>
<dbReference type="InterPro" id="IPR013087">
    <property type="entry name" value="Znf_C2H2_type"/>
</dbReference>
<evidence type="ECO:0000313" key="4">
    <source>
        <dbReference type="Proteomes" id="UP001152888"/>
    </source>
</evidence>
<evidence type="ECO:0000256" key="1">
    <source>
        <dbReference type="PROSITE-ProRule" id="PRU00042"/>
    </source>
</evidence>